<feature type="compositionally biased region" description="Low complexity" evidence="1">
    <location>
        <begin position="553"/>
        <end position="636"/>
    </location>
</feature>
<feature type="compositionally biased region" description="Low complexity" evidence="1">
    <location>
        <begin position="479"/>
        <end position="509"/>
    </location>
</feature>
<feature type="region of interest" description="Disordered" evidence="1">
    <location>
        <begin position="360"/>
        <end position="685"/>
    </location>
</feature>
<feature type="compositionally biased region" description="Basic residues" evidence="1">
    <location>
        <begin position="424"/>
        <end position="440"/>
    </location>
</feature>
<sequence>MTSPSKKAAKRAAKGRRNRKNVGKKPGKDSWVNGTKLAFFERYKQRWELAGDNPGPFYSEMAKRFILKYGWDSCYSERGFDLDTDTPDPTDKDLEGLVSPEEEVEDRTEYYYHLRSKIGQWYRYHYKNLLASNSLESNVDALLAGMTGGSRPRRGRVLHLYSKLHYEKRVKEVFIKEFDRLTQDFEDGELDDAPKELATRNRVTKECYDAESDAFRERIEAQVDKNHAEALAEWDEAQEALAGGGDARTPQEFHDLLTSAAATIDPVAAGIAARYGMVCSIFIAGPVPGKGGMIEVMSSNSGTTLGRAPKTWPEFDGPGFSGVVTSMHRFATLAFTQDQCDARCLPGVPLAGASNVWVTNGASTGGPRTLTTGVFTGLGRGGANRREREDEDEGEDEDEDEDEDEGEDEDEDNEEDEVPLAVRSRSKKGKGAAVKGKGKGKGKDSGKGKGKENRKKGTAKKAKQAATGPLPQRPKPKPRGAAAIAAVAAATAASNGSAPPSPPANTAAADTNKGAPPSSPPAFRASSAPPSSPPALTASGAFDVPASGDDQDGSAPPSSPPAFRASSAPPSSPPAFGASSAPPSSPPAFRASNAPPSSPPAFTASGAPASGNNEDNSAPPSSFPASGAPPSASEAPIDAPASGDGRNNSAPPSSPPATFSASGAPDAPPGSDDQHQKEPSPPVPWATVAQSRWQDELRRIWPHLEAVGLSWGEVWEDCAFAFLAFEEASGFPYERLRMAKPPRAGLGVDNWIASGRRLWAPCLDPPSELRPRFWKWWRGMQPEV</sequence>
<feature type="region of interest" description="Disordered" evidence="1">
    <location>
        <begin position="1"/>
        <end position="30"/>
    </location>
</feature>
<dbReference type="AlphaFoldDB" id="A0AAD6XV99"/>
<reference evidence="2" key="1">
    <citation type="submission" date="2023-03" db="EMBL/GenBank/DDBJ databases">
        <title>Massive genome expansion in bonnet fungi (Mycena s.s.) driven by repeated elements and novel gene families across ecological guilds.</title>
        <authorList>
            <consortium name="Lawrence Berkeley National Laboratory"/>
            <person name="Harder C.B."/>
            <person name="Miyauchi S."/>
            <person name="Viragh M."/>
            <person name="Kuo A."/>
            <person name="Thoen E."/>
            <person name="Andreopoulos B."/>
            <person name="Lu D."/>
            <person name="Skrede I."/>
            <person name="Drula E."/>
            <person name="Henrissat B."/>
            <person name="Morin E."/>
            <person name="Kohler A."/>
            <person name="Barry K."/>
            <person name="LaButti K."/>
            <person name="Morin E."/>
            <person name="Salamov A."/>
            <person name="Lipzen A."/>
            <person name="Mereny Z."/>
            <person name="Hegedus B."/>
            <person name="Baldrian P."/>
            <person name="Stursova M."/>
            <person name="Weitz H."/>
            <person name="Taylor A."/>
            <person name="Grigoriev I.V."/>
            <person name="Nagy L.G."/>
            <person name="Martin F."/>
            <person name="Kauserud H."/>
        </authorList>
    </citation>
    <scope>NUCLEOTIDE SEQUENCE</scope>
    <source>
        <strain evidence="2">CBHHK173m</strain>
    </source>
</reference>
<protein>
    <submittedName>
        <fullName evidence="2">Uncharacterized protein</fullName>
    </submittedName>
</protein>
<feature type="compositionally biased region" description="Basic residues" evidence="1">
    <location>
        <begin position="7"/>
        <end position="25"/>
    </location>
</feature>
<proteinExistence type="predicted"/>
<feature type="compositionally biased region" description="Low complexity" evidence="1">
    <location>
        <begin position="521"/>
        <end position="541"/>
    </location>
</feature>
<dbReference type="PANTHER" id="PTHR24216">
    <property type="entry name" value="PAXILLIN-RELATED"/>
    <property type="match status" value="1"/>
</dbReference>
<feature type="compositionally biased region" description="Acidic residues" evidence="1">
    <location>
        <begin position="389"/>
        <end position="418"/>
    </location>
</feature>
<name>A0AAD6XV99_9AGAR</name>
<evidence type="ECO:0000256" key="1">
    <source>
        <dbReference type="SAM" id="MobiDB-lite"/>
    </source>
</evidence>
<feature type="compositionally biased region" description="Basic residues" evidence="1">
    <location>
        <begin position="452"/>
        <end position="463"/>
    </location>
</feature>
<gene>
    <name evidence="2" type="ORF">B0H15DRAFT_1009918</name>
</gene>
<feature type="compositionally biased region" description="Basic and acidic residues" evidence="1">
    <location>
        <begin position="441"/>
        <end position="451"/>
    </location>
</feature>
<evidence type="ECO:0000313" key="3">
    <source>
        <dbReference type="Proteomes" id="UP001222325"/>
    </source>
</evidence>
<accession>A0AAD6XV99</accession>
<dbReference type="Proteomes" id="UP001222325">
    <property type="component" value="Unassembled WGS sequence"/>
</dbReference>
<keyword evidence="3" id="KW-1185">Reference proteome</keyword>
<organism evidence="2 3">
    <name type="scientific">Mycena belliarum</name>
    <dbReference type="NCBI Taxonomy" id="1033014"/>
    <lineage>
        <taxon>Eukaryota</taxon>
        <taxon>Fungi</taxon>
        <taxon>Dikarya</taxon>
        <taxon>Basidiomycota</taxon>
        <taxon>Agaricomycotina</taxon>
        <taxon>Agaricomycetes</taxon>
        <taxon>Agaricomycetidae</taxon>
        <taxon>Agaricales</taxon>
        <taxon>Marasmiineae</taxon>
        <taxon>Mycenaceae</taxon>
        <taxon>Mycena</taxon>
    </lineage>
</organism>
<feature type="compositionally biased region" description="Low complexity" evidence="1">
    <location>
        <begin position="656"/>
        <end position="665"/>
    </location>
</feature>
<dbReference type="PANTHER" id="PTHR24216:SF65">
    <property type="entry name" value="PAXILLIN-LIKE PROTEIN 1"/>
    <property type="match status" value="1"/>
</dbReference>
<evidence type="ECO:0000313" key="2">
    <source>
        <dbReference type="EMBL" id="KAJ7098189.1"/>
    </source>
</evidence>
<comment type="caution">
    <text evidence="2">The sequence shown here is derived from an EMBL/GenBank/DDBJ whole genome shotgun (WGS) entry which is preliminary data.</text>
</comment>
<dbReference type="EMBL" id="JARJCN010000009">
    <property type="protein sequence ID" value="KAJ7098189.1"/>
    <property type="molecule type" value="Genomic_DNA"/>
</dbReference>